<dbReference type="PRINTS" id="PR00778">
    <property type="entry name" value="HTHARSR"/>
</dbReference>
<proteinExistence type="predicted"/>
<dbReference type="AlphaFoldDB" id="A0A2M8WNA4"/>
<sequence>MDIVTATQGFSAIGSEPRMEVLQTLVKAGENGLLVGDIQQRTGIPASTLAHHLKFLASAGLVRADKKGRTITNRANFDHLKDLAAFILEECCADVETTND</sequence>
<dbReference type="RefSeq" id="WP_100367238.1">
    <property type="nucleotide sequence ID" value="NZ_PGTY01000001.1"/>
</dbReference>
<gene>
    <name evidence="5" type="ORF">BC777_1267</name>
</gene>
<dbReference type="Gene3D" id="1.10.10.10">
    <property type="entry name" value="Winged helix-like DNA-binding domain superfamily/Winged helix DNA-binding domain"/>
    <property type="match status" value="1"/>
</dbReference>
<dbReference type="CDD" id="cd00090">
    <property type="entry name" value="HTH_ARSR"/>
    <property type="match status" value="1"/>
</dbReference>
<accession>A0A2M8WNA4</accession>
<dbReference type="SMART" id="SM00418">
    <property type="entry name" value="HTH_ARSR"/>
    <property type="match status" value="1"/>
</dbReference>
<dbReference type="PANTHER" id="PTHR43132">
    <property type="entry name" value="ARSENICAL RESISTANCE OPERON REPRESSOR ARSR-RELATED"/>
    <property type="match status" value="1"/>
</dbReference>
<evidence type="ECO:0000313" key="5">
    <source>
        <dbReference type="EMBL" id="PJI92418.1"/>
    </source>
</evidence>
<dbReference type="InterPro" id="IPR051011">
    <property type="entry name" value="Metal_resp_trans_reg"/>
</dbReference>
<protein>
    <submittedName>
        <fullName evidence="5">ArsR family transcriptional regulator</fullName>
    </submittedName>
</protein>
<dbReference type="InterPro" id="IPR011991">
    <property type="entry name" value="ArsR-like_HTH"/>
</dbReference>
<evidence type="ECO:0000256" key="3">
    <source>
        <dbReference type="ARBA" id="ARBA00023163"/>
    </source>
</evidence>
<evidence type="ECO:0000256" key="1">
    <source>
        <dbReference type="ARBA" id="ARBA00023015"/>
    </source>
</evidence>
<organism evidence="5 6">
    <name type="scientific">Yoonia maricola</name>
    <dbReference type="NCBI Taxonomy" id="420999"/>
    <lineage>
        <taxon>Bacteria</taxon>
        <taxon>Pseudomonadati</taxon>
        <taxon>Pseudomonadota</taxon>
        <taxon>Alphaproteobacteria</taxon>
        <taxon>Rhodobacterales</taxon>
        <taxon>Paracoccaceae</taxon>
        <taxon>Yoonia</taxon>
    </lineage>
</organism>
<keyword evidence="2" id="KW-0238">DNA-binding</keyword>
<dbReference type="Pfam" id="PF12840">
    <property type="entry name" value="HTH_20"/>
    <property type="match status" value="1"/>
</dbReference>
<reference evidence="5 6" key="1">
    <citation type="submission" date="2017-11" db="EMBL/GenBank/DDBJ databases">
        <title>Genomic Encyclopedia of Archaeal and Bacterial Type Strains, Phase II (KMG-II): From Individual Species to Whole Genera.</title>
        <authorList>
            <person name="Goeker M."/>
        </authorList>
    </citation>
    <scope>NUCLEOTIDE SEQUENCE [LARGE SCALE GENOMIC DNA]</scope>
    <source>
        <strain evidence="5 6">DSM 29128</strain>
    </source>
</reference>
<keyword evidence="1" id="KW-0805">Transcription regulation</keyword>
<evidence type="ECO:0000259" key="4">
    <source>
        <dbReference type="PROSITE" id="PS50987"/>
    </source>
</evidence>
<dbReference type="InterPro" id="IPR036390">
    <property type="entry name" value="WH_DNA-bd_sf"/>
</dbReference>
<dbReference type="EMBL" id="PGTY01000001">
    <property type="protein sequence ID" value="PJI92418.1"/>
    <property type="molecule type" value="Genomic_DNA"/>
</dbReference>
<keyword evidence="3" id="KW-0804">Transcription</keyword>
<dbReference type="PANTHER" id="PTHR43132:SF2">
    <property type="entry name" value="ARSENICAL RESISTANCE OPERON REPRESSOR ARSR-RELATED"/>
    <property type="match status" value="1"/>
</dbReference>
<dbReference type="OrthoDB" id="9804742at2"/>
<evidence type="ECO:0000313" key="6">
    <source>
        <dbReference type="Proteomes" id="UP000228531"/>
    </source>
</evidence>
<dbReference type="InterPro" id="IPR001845">
    <property type="entry name" value="HTH_ArsR_DNA-bd_dom"/>
</dbReference>
<feature type="domain" description="HTH arsR-type" evidence="4">
    <location>
        <begin position="1"/>
        <end position="95"/>
    </location>
</feature>
<evidence type="ECO:0000256" key="2">
    <source>
        <dbReference type="ARBA" id="ARBA00023125"/>
    </source>
</evidence>
<dbReference type="NCBIfam" id="NF033788">
    <property type="entry name" value="HTH_metalloreg"/>
    <property type="match status" value="1"/>
</dbReference>
<dbReference type="GO" id="GO:0003677">
    <property type="term" value="F:DNA binding"/>
    <property type="evidence" value="ECO:0007669"/>
    <property type="project" value="UniProtKB-KW"/>
</dbReference>
<name>A0A2M8WNA4_9RHOB</name>
<dbReference type="SUPFAM" id="SSF46785">
    <property type="entry name" value="Winged helix' DNA-binding domain"/>
    <property type="match status" value="1"/>
</dbReference>
<dbReference type="Proteomes" id="UP000228531">
    <property type="component" value="Unassembled WGS sequence"/>
</dbReference>
<dbReference type="GO" id="GO:0003700">
    <property type="term" value="F:DNA-binding transcription factor activity"/>
    <property type="evidence" value="ECO:0007669"/>
    <property type="project" value="InterPro"/>
</dbReference>
<dbReference type="PROSITE" id="PS50987">
    <property type="entry name" value="HTH_ARSR_2"/>
    <property type="match status" value="1"/>
</dbReference>
<dbReference type="InterPro" id="IPR036388">
    <property type="entry name" value="WH-like_DNA-bd_sf"/>
</dbReference>
<comment type="caution">
    <text evidence="5">The sequence shown here is derived from an EMBL/GenBank/DDBJ whole genome shotgun (WGS) entry which is preliminary data.</text>
</comment>
<keyword evidence="6" id="KW-1185">Reference proteome</keyword>